<gene>
    <name evidence="1" type="ORF">PGH07_08395</name>
</gene>
<sequence length="184" mass="20822">MKGKAIIFFATKDELIDIIEEAFLDIDFKLYRIDDIQNNEAEVYQSIEEVPDIGISIAGNHVLDKRYLLIPSNQEMAIESIALKKGGFNYNADQGNNPDSVLFEPGGVYKDYEAIISGQISTISESEWSLKLFNNLSSKIKKKFTPIKSYYVSKNAEVKLDEGIRLTAAVNRPTLYDLKKEENN</sequence>
<dbReference type="EMBL" id="JAQIBD010000003">
    <property type="protein sequence ID" value="MDM5272198.1"/>
    <property type="molecule type" value="Genomic_DNA"/>
</dbReference>
<protein>
    <submittedName>
        <fullName evidence="1">Uncharacterized protein</fullName>
    </submittedName>
</protein>
<name>A0ABT7QZG3_9BACT</name>
<proteinExistence type="predicted"/>
<keyword evidence="2" id="KW-1185">Reference proteome</keyword>
<comment type="caution">
    <text evidence="1">The sequence shown here is derived from an EMBL/GenBank/DDBJ whole genome shotgun (WGS) entry which is preliminary data.</text>
</comment>
<dbReference type="Proteomes" id="UP001169069">
    <property type="component" value="Unassembled WGS sequence"/>
</dbReference>
<evidence type="ECO:0000313" key="2">
    <source>
        <dbReference type="Proteomes" id="UP001169069"/>
    </source>
</evidence>
<accession>A0ABT7QZG3</accession>
<reference evidence="1" key="1">
    <citation type="submission" date="2023-01" db="EMBL/GenBank/DDBJ databases">
        <title>Sulfurovum sp. zt1-1 genome assembly.</title>
        <authorList>
            <person name="Wang J."/>
        </authorList>
    </citation>
    <scope>NUCLEOTIDE SEQUENCE</scope>
    <source>
        <strain evidence="1">Zt1-1</strain>
    </source>
</reference>
<organism evidence="1 2">
    <name type="scientific">Sulfurovum zhangzhouensis</name>
    <dbReference type="NCBI Taxonomy" id="3019067"/>
    <lineage>
        <taxon>Bacteria</taxon>
        <taxon>Pseudomonadati</taxon>
        <taxon>Campylobacterota</taxon>
        <taxon>Epsilonproteobacteria</taxon>
        <taxon>Campylobacterales</taxon>
        <taxon>Sulfurovaceae</taxon>
        <taxon>Sulfurovum</taxon>
    </lineage>
</organism>
<evidence type="ECO:0000313" key="1">
    <source>
        <dbReference type="EMBL" id="MDM5272198.1"/>
    </source>
</evidence>
<dbReference type="RefSeq" id="WP_289413976.1">
    <property type="nucleotide sequence ID" value="NZ_JAQIBD010000003.1"/>
</dbReference>